<protein>
    <submittedName>
        <fullName evidence="2">Uncharacterized protein</fullName>
    </submittedName>
</protein>
<dbReference type="Gramene" id="TuG1812G0700002701.01.T01">
    <property type="protein sequence ID" value="TuG1812G0700002701.01.T01.cds424858"/>
    <property type="gene ID" value="TuG1812G0700002701.01"/>
</dbReference>
<sequence length="162" mass="18299">MDEATGVQAGGDLRWPHDQVGFWHIHLGRRRLRRRQFSVADPFPVGGTGLVEGQCGQHLAMRGRLFCRRVKKFHLGEVQAPQRIRAFEPVIQPQVQDLPHASAHPRSTLQRSPGRVRSSRIRTRVTANRSKLTQIYRRRRRRTLSGSAAASAKLEQSSGGQP</sequence>
<name>A0A8R7V6F5_TRIUA</name>
<feature type="region of interest" description="Disordered" evidence="1">
    <location>
        <begin position="140"/>
        <end position="162"/>
    </location>
</feature>
<keyword evidence="3" id="KW-1185">Reference proteome</keyword>
<dbReference type="Proteomes" id="UP000015106">
    <property type="component" value="Chromosome 7"/>
</dbReference>
<dbReference type="AlphaFoldDB" id="A0A8R7V6F5"/>
<reference evidence="3" key="1">
    <citation type="journal article" date="2013" name="Nature">
        <title>Draft genome of the wheat A-genome progenitor Triticum urartu.</title>
        <authorList>
            <person name="Ling H.Q."/>
            <person name="Zhao S."/>
            <person name="Liu D."/>
            <person name="Wang J."/>
            <person name="Sun H."/>
            <person name="Zhang C."/>
            <person name="Fan H."/>
            <person name="Li D."/>
            <person name="Dong L."/>
            <person name="Tao Y."/>
            <person name="Gao C."/>
            <person name="Wu H."/>
            <person name="Li Y."/>
            <person name="Cui Y."/>
            <person name="Guo X."/>
            <person name="Zheng S."/>
            <person name="Wang B."/>
            <person name="Yu K."/>
            <person name="Liang Q."/>
            <person name="Yang W."/>
            <person name="Lou X."/>
            <person name="Chen J."/>
            <person name="Feng M."/>
            <person name="Jian J."/>
            <person name="Zhang X."/>
            <person name="Luo G."/>
            <person name="Jiang Y."/>
            <person name="Liu J."/>
            <person name="Wang Z."/>
            <person name="Sha Y."/>
            <person name="Zhang B."/>
            <person name="Wu H."/>
            <person name="Tang D."/>
            <person name="Shen Q."/>
            <person name="Xue P."/>
            <person name="Zou S."/>
            <person name="Wang X."/>
            <person name="Liu X."/>
            <person name="Wang F."/>
            <person name="Yang Y."/>
            <person name="An X."/>
            <person name="Dong Z."/>
            <person name="Zhang K."/>
            <person name="Zhang X."/>
            <person name="Luo M.C."/>
            <person name="Dvorak J."/>
            <person name="Tong Y."/>
            <person name="Wang J."/>
            <person name="Yang H."/>
            <person name="Li Z."/>
            <person name="Wang D."/>
            <person name="Zhang A."/>
            <person name="Wang J."/>
        </authorList>
    </citation>
    <scope>NUCLEOTIDE SEQUENCE</scope>
    <source>
        <strain evidence="3">cv. G1812</strain>
    </source>
</reference>
<reference evidence="2" key="2">
    <citation type="submission" date="2018-03" db="EMBL/GenBank/DDBJ databases">
        <title>The Triticum urartu genome reveals the dynamic nature of wheat genome evolution.</title>
        <authorList>
            <person name="Ling H."/>
            <person name="Ma B."/>
            <person name="Shi X."/>
            <person name="Liu H."/>
            <person name="Dong L."/>
            <person name="Sun H."/>
            <person name="Cao Y."/>
            <person name="Gao Q."/>
            <person name="Zheng S."/>
            <person name="Li Y."/>
            <person name="Yu Y."/>
            <person name="Du H."/>
            <person name="Qi M."/>
            <person name="Li Y."/>
            <person name="Yu H."/>
            <person name="Cui Y."/>
            <person name="Wang N."/>
            <person name="Chen C."/>
            <person name="Wu H."/>
            <person name="Zhao Y."/>
            <person name="Zhang J."/>
            <person name="Li Y."/>
            <person name="Zhou W."/>
            <person name="Zhang B."/>
            <person name="Hu W."/>
            <person name="Eijk M."/>
            <person name="Tang J."/>
            <person name="Witsenboer H."/>
            <person name="Zhao S."/>
            <person name="Li Z."/>
            <person name="Zhang A."/>
            <person name="Wang D."/>
            <person name="Liang C."/>
        </authorList>
    </citation>
    <scope>NUCLEOTIDE SEQUENCE [LARGE SCALE GENOMIC DNA]</scope>
    <source>
        <strain evidence="2">cv. G1812</strain>
    </source>
</reference>
<evidence type="ECO:0000256" key="1">
    <source>
        <dbReference type="SAM" id="MobiDB-lite"/>
    </source>
</evidence>
<feature type="region of interest" description="Disordered" evidence="1">
    <location>
        <begin position="97"/>
        <end position="121"/>
    </location>
</feature>
<proteinExistence type="predicted"/>
<feature type="compositionally biased region" description="Polar residues" evidence="1">
    <location>
        <begin position="144"/>
        <end position="162"/>
    </location>
</feature>
<reference evidence="2" key="3">
    <citation type="submission" date="2022-06" db="UniProtKB">
        <authorList>
            <consortium name="EnsemblPlants"/>
        </authorList>
    </citation>
    <scope>IDENTIFICATION</scope>
</reference>
<evidence type="ECO:0000313" key="3">
    <source>
        <dbReference type="Proteomes" id="UP000015106"/>
    </source>
</evidence>
<dbReference type="EnsemblPlants" id="TuG1812G0700002701.01.T01">
    <property type="protein sequence ID" value="TuG1812G0700002701.01.T01.cds424858"/>
    <property type="gene ID" value="TuG1812G0700002701.01"/>
</dbReference>
<organism evidence="2 3">
    <name type="scientific">Triticum urartu</name>
    <name type="common">Red wild einkorn</name>
    <name type="synonym">Crithodium urartu</name>
    <dbReference type="NCBI Taxonomy" id="4572"/>
    <lineage>
        <taxon>Eukaryota</taxon>
        <taxon>Viridiplantae</taxon>
        <taxon>Streptophyta</taxon>
        <taxon>Embryophyta</taxon>
        <taxon>Tracheophyta</taxon>
        <taxon>Spermatophyta</taxon>
        <taxon>Magnoliopsida</taxon>
        <taxon>Liliopsida</taxon>
        <taxon>Poales</taxon>
        <taxon>Poaceae</taxon>
        <taxon>BOP clade</taxon>
        <taxon>Pooideae</taxon>
        <taxon>Triticodae</taxon>
        <taxon>Triticeae</taxon>
        <taxon>Triticinae</taxon>
        <taxon>Triticum</taxon>
    </lineage>
</organism>
<accession>A0A8R7V6F5</accession>
<evidence type="ECO:0000313" key="2">
    <source>
        <dbReference type="EnsemblPlants" id="TuG1812G0700002701.01.T01.cds424858"/>
    </source>
</evidence>